<dbReference type="InterPro" id="IPR004843">
    <property type="entry name" value="Calcineurin-like_PHP"/>
</dbReference>
<dbReference type="GO" id="GO:0016791">
    <property type="term" value="F:phosphatase activity"/>
    <property type="evidence" value="ECO:0007669"/>
    <property type="project" value="TreeGrafter"/>
</dbReference>
<dbReference type="Gene3D" id="3.60.21.10">
    <property type="match status" value="1"/>
</dbReference>
<dbReference type="GO" id="GO:0000298">
    <property type="term" value="F:endopolyphosphatase activity"/>
    <property type="evidence" value="ECO:0007669"/>
    <property type="project" value="TreeGrafter"/>
</dbReference>
<sequence>MPSARQIFVYISLAFILLFFILYPVADRLSEAFPDLVNNDENRRVVIVGDIHGMHEKLLELLSKLSFNPSSDVLVSVGDILTKGPHTGSMAVLDFLASNNATAVRGNHDQKVLEWRSWLNWIQSMKGGQAWLKHAIKEWENAQEKGEEDIEDWVDWKMKHDTIHRKWWRRVPNRQFLGDHFEIAMEMSTVQYDYLKSLPLKLHIPHAHAFIVHGGLLASDPNYKPTHSRQPLAKVPKIPKHLAASGQNSTRAYLRRAQEDAILTQVPQNMVTWNVQNMRGVTRKTNQVTKYGISSVFSSQRSDGGMSSYRDKEGRPWSKLWKNSMSMCAGFESEDRGSLPCMPATVIYGHAASRGLDIKRWSIGLDTGCVYKRQLTALVLGGKDNVLSNLSSRSTFSDDYGLDDDLEDDYDNLENKNTSRQKQYRRIRFGDNGWGRIVSVQC</sequence>
<evidence type="ECO:0000313" key="4">
    <source>
        <dbReference type="Proteomes" id="UP000559256"/>
    </source>
</evidence>
<keyword evidence="1" id="KW-0812">Transmembrane</keyword>
<gene>
    <name evidence="3" type="ORF">D9758_003741</name>
</gene>
<keyword evidence="4" id="KW-1185">Reference proteome</keyword>
<dbReference type="GO" id="GO:0005737">
    <property type="term" value="C:cytoplasm"/>
    <property type="evidence" value="ECO:0007669"/>
    <property type="project" value="TreeGrafter"/>
</dbReference>
<dbReference type="GO" id="GO:0006798">
    <property type="term" value="P:polyphosphate catabolic process"/>
    <property type="evidence" value="ECO:0007669"/>
    <property type="project" value="TreeGrafter"/>
</dbReference>
<dbReference type="InterPro" id="IPR029052">
    <property type="entry name" value="Metallo-depent_PP-like"/>
</dbReference>
<dbReference type="PANTHER" id="PTHR42850">
    <property type="entry name" value="METALLOPHOSPHOESTERASE"/>
    <property type="match status" value="1"/>
</dbReference>
<evidence type="ECO:0000313" key="3">
    <source>
        <dbReference type="EMBL" id="KAF5367493.1"/>
    </source>
</evidence>
<accession>A0A8H5LS53</accession>
<name>A0A8H5LS53_9AGAR</name>
<dbReference type="PANTHER" id="PTHR42850:SF4">
    <property type="entry name" value="ZINC-DEPENDENT ENDOPOLYPHOSPHATASE"/>
    <property type="match status" value="1"/>
</dbReference>
<keyword evidence="1" id="KW-0472">Membrane</keyword>
<organism evidence="3 4">
    <name type="scientific">Tetrapyrgos nigripes</name>
    <dbReference type="NCBI Taxonomy" id="182062"/>
    <lineage>
        <taxon>Eukaryota</taxon>
        <taxon>Fungi</taxon>
        <taxon>Dikarya</taxon>
        <taxon>Basidiomycota</taxon>
        <taxon>Agaricomycotina</taxon>
        <taxon>Agaricomycetes</taxon>
        <taxon>Agaricomycetidae</taxon>
        <taxon>Agaricales</taxon>
        <taxon>Marasmiineae</taxon>
        <taxon>Marasmiaceae</taxon>
        <taxon>Tetrapyrgos</taxon>
    </lineage>
</organism>
<comment type="caution">
    <text evidence="3">The sequence shown here is derived from an EMBL/GenBank/DDBJ whole genome shotgun (WGS) entry which is preliminary data.</text>
</comment>
<dbReference type="Pfam" id="PF00149">
    <property type="entry name" value="Metallophos"/>
    <property type="match status" value="1"/>
</dbReference>
<dbReference type="OrthoDB" id="10267127at2759"/>
<feature type="domain" description="Calcineurin-like phosphoesterase" evidence="2">
    <location>
        <begin position="44"/>
        <end position="131"/>
    </location>
</feature>
<evidence type="ECO:0000259" key="2">
    <source>
        <dbReference type="Pfam" id="PF00149"/>
    </source>
</evidence>
<feature type="transmembrane region" description="Helical" evidence="1">
    <location>
        <begin position="7"/>
        <end position="26"/>
    </location>
</feature>
<protein>
    <recommendedName>
        <fullName evidence="2">Calcineurin-like phosphoesterase domain-containing protein</fullName>
    </recommendedName>
</protein>
<evidence type="ECO:0000256" key="1">
    <source>
        <dbReference type="SAM" id="Phobius"/>
    </source>
</evidence>
<keyword evidence="1" id="KW-1133">Transmembrane helix</keyword>
<proteinExistence type="predicted"/>
<reference evidence="3 4" key="1">
    <citation type="journal article" date="2020" name="ISME J.">
        <title>Uncovering the hidden diversity of litter-decomposition mechanisms in mushroom-forming fungi.</title>
        <authorList>
            <person name="Floudas D."/>
            <person name="Bentzer J."/>
            <person name="Ahren D."/>
            <person name="Johansson T."/>
            <person name="Persson P."/>
            <person name="Tunlid A."/>
        </authorList>
    </citation>
    <scope>NUCLEOTIDE SEQUENCE [LARGE SCALE GENOMIC DNA]</scope>
    <source>
        <strain evidence="3 4">CBS 291.85</strain>
    </source>
</reference>
<dbReference type="InterPro" id="IPR050126">
    <property type="entry name" value="Ap4A_hydrolase"/>
</dbReference>
<dbReference type="SUPFAM" id="SSF56300">
    <property type="entry name" value="Metallo-dependent phosphatases"/>
    <property type="match status" value="1"/>
</dbReference>
<dbReference type="Proteomes" id="UP000559256">
    <property type="component" value="Unassembled WGS sequence"/>
</dbReference>
<dbReference type="EMBL" id="JAACJM010000019">
    <property type="protein sequence ID" value="KAF5367493.1"/>
    <property type="molecule type" value="Genomic_DNA"/>
</dbReference>
<dbReference type="AlphaFoldDB" id="A0A8H5LS53"/>